<dbReference type="PANTHER" id="PTHR43364">
    <property type="entry name" value="NADH-SPECIFIC METHYLGLYOXAL REDUCTASE-RELATED"/>
    <property type="match status" value="1"/>
</dbReference>
<gene>
    <name evidence="3" type="ORF">AKO1_012141</name>
</gene>
<dbReference type="Proteomes" id="UP001431209">
    <property type="component" value="Unassembled WGS sequence"/>
</dbReference>
<dbReference type="InterPro" id="IPR050523">
    <property type="entry name" value="AKR_Detox_Biosynth"/>
</dbReference>
<proteinExistence type="predicted"/>
<dbReference type="PANTHER" id="PTHR43364:SF4">
    <property type="entry name" value="NAD(P)-LINKED OXIDOREDUCTASE SUPERFAMILY PROTEIN"/>
    <property type="match status" value="1"/>
</dbReference>
<feature type="domain" description="NADP-dependent oxidoreductase" evidence="2">
    <location>
        <begin position="5"/>
        <end position="293"/>
    </location>
</feature>
<evidence type="ECO:0000259" key="2">
    <source>
        <dbReference type="Pfam" id="PF00248"/>
    </source>
</evidence>
<dbReference type="CDD" id="cd19075">
    <property type="entry name" value="AKR_AKR7A1-5"/>
    <property type="match status" value="1"/>
</dbReference>
<dbReference type="AlphaFoldDB" id="A0AAW2ZC67"/>
<organism evidence="3 4">
    <name type="scientific">Acrasis kona</name>
    <dbReference type="NCBI Taxonomy" id="1008807"/>
    <lineage>
        <taxon>Eukaryota</taxon>
        <taxon>Discoba</taxon>
        <taxon>Heterolobosea</taxon>
        <taxon>Tetramitia</taxon>
        <taxon>Eutetramitia</taxon>
        <taxon>Acrasidae</taxon>
        <taxon>Acrasis</taxon>
    </lineage>
</organism>
<dbReference type="PROSITE" id="PS00062">
    <property type="entry name" value="ALDOKETO_REDUCTASE_2"/>
    <property type="match status" value="1"/>
</dbReference>
<accession>A0AAW2ZC67</accession>
<dbReference type="EMBL" id="JAOPGA020001300">
    <property type="protein sequence ID" value="KAL0487055.1"/>
    <property type="molecule type" value="Genomic_DNA"/>
</dbReference>
<reference evidence="3 4" key="1">
    <citation type="submission" date="2024-03" db="EMBL/GenBank/DDBJ databases">
        <title>The Acrasis kona genome and developmental transcriptomes reveal deep origins of eukaryotic multicellular pathways.</title>
        <authorList>
            <person name="Sheikh S."/>
            <person name="Fu C.-J."/>
            <person name="Brown M.W."/>
            <person name="Baldauf S.L."/>
        </authorList>
    </citation>
    <scope>NUCLEOTIDE SEQUENCE [LARGE SCALE GENOMIC DNA]</scope>
    <source>
        <strain evidence="3 4">ATCC MYA-3509</strain>
    </source>
</reference>
<evidence type="ECO:0000313" key="3">
    <source>
        <dbReference type="EMBL" id="KAL0487055.1"/>
    </source>
</evidence>
<keyword evidence="1" id="KW-0560">Oxidoreductase</keyword>
<dbReference type="GO" id="GO:0016491">
    <property type="term" value="F:oxidoreductase activity"/>
    <property type="evidence" value="ECO:0007669"/>
    <property type="project" value="UniProtKB-KW"/>
</dbReference>
<dbReference type="SUPFAM" id="SSF51430">
    <property type="entry name" value="NAD(P)-linked oxidoreductase"/>
    <property type="match status" value="1"/>
</dbReference>
<sequence>MVKRVLGAASIGGSNSGIETEERLNHVLKVLQDNNIDEIDSARIYTKGESEKLLGQVSAHKKFKISTKVPSFQPGSGKKELILKSFKDSTEALKQDSVDIYYLHAPDRETSFEEQAEAMNEVHKNGGFKRLGLSNYTAEEVEKFYNICKKEGYVLPEVYQGNYNAVTRNNEEALFPLLRKLNISFYAYSPLAGGLFAKSIDELKNPKEGSRFHPNSGAGPMYRRMYINDTFLNAIEKFQLLCKEEDIKPSQAAFRWLQHHSELKENDAIILGASNVAQLEENVADSDGPKLSEKLLKGLSDMWDGVADKAPNYHM</sequence>
<dbReference type="InterPro" id="IPR036812">
    <property type="entry name" value="NAD(P)_OxRdtase_dom_sf"/>
</dbReference>
<comment type="caution">
    <text evidence="3">The sequence shown here is derived from an EMBL/GenBank/DDBJ whole genome shotgun (WGS) entry which is preliminary data.</text>
</comment>
<dbReference type="InterPro" id="IPR018170">
    <property type="entry name" value="Aldo/ket_reductase_CS"/>
</dbReference>
<dbReference type="Gene3D" id="3.20.20.100">
    <property type="entry name" value="NADP-dependent oxidoreductase domain"/>
    <property type="match status" value="1"/>
</dbReference>
<protein>
    <submittedName>
        <fullName evidence="3">Aflatoxin B1 aldehyde reductase</fullName>
    </submittedName>
</protein>
<evidence type="ECO:0000256" key="1">
    <source>
        <dbReference type="ARBA" id="ARBA00023002"/>
    </source>
</evidence>
<evidence type="ECO:0000313" key="4">
    <source>
        <dbReference type="Proteomes" id="UP001431209"/>
    </source>
</evidence>
<name>A0AAW2ZC67_9EUKA</name>
<keyword evidence="4" id="KW-1185">Reference proteome</keyword>
<dbReference type="Pfam" id="PF00248">
    <property type="entry name" value="Aldo_ket_red"/>
    <property type="match status" value="1"/>
</dbReference>
<dbReference type="InterPro" id="IPR023210">
    <property type="entry name" value="NADP_OxRdtase_dom"/>
</dbReference>